<name>A0AAU8A6M8_9FIRM</name>
<evidence type="ECO:0000313" key="4">
    <source>
        <dbReference type="EMBL" id="XCC61486.1"/>
    </source>
</evidence>
<dbReference type="PANTHER" id="PTHR43790">
    <property type="entry name" value="CARBOHYDRATE TRANSPORT ATP-BINDING PROTEIN MG119-RELATED"/>
    <property type="match status" value="1"/>
</dbReference>
<dbReference type="SUPFAM" id="SSF52540">
    <property type="entry name" value="P-loop containing nucleoside triphosphate hydrolases"/>
    <property type="match status" value="3"/>
</dbReference>
<dbReference type="Gene3D" id="3.40.50.300">
    <property type="entry name" value="P-loop containing nucleotide triphosphate hydrolases"/>
    <property type="match status" value="2"/>
</dbReference>
<dbReference type="Pfam" id="PF00005">
    <property type="entry name" value="ABC_tran"/>
    <property type="match status" value="1"/>
</dbReference>
<reference evidence="4" key="1">
    <citation type="submission" date="2023-02" db="EMBL/GenBank/DDBJ databases">
        <title>Gut commensal Christensenella minuta modulates host metabolism via a new class of secondary bile acids.</title>
        <authorList>
            <person name="Liu C."/>
        </authorList>
    </citation>
    <scope>NUCLEOTIDE SEQUENCE</scope>
    <source>
        <strain evidence="4">CA70</strain>
    </source>
</reference>
<proteinExistence type="predicted"/>
<dbReference type="AlphaFoldDB" id="A0AAU8A6M8"/>
<dbReference type="PROSITE" id="PS50893">
    <property type="entry name" value="ABC_TRANSPORTER_2"/>
    <property type="match status" value="1"/>
</dbReference>
<dbReference type="InterPro" id="IPR003439">
    <property type="entry name" value="ABC_transporter-like_ATP-bd"/>
</dbReference>
<dbReference type="RefSeq" id="WP_079546349.1">
    <property type="nucleotide sequence ID" value="NZ_CP117826.1"/>
</dbReference>
<sequence>MKKEILRLENASWRCKANASLKKISMSLYEGELLSIMGLSSSGIDILPKILSGEVMIGEGKLYLNGTPVSSASVSRFQQEHHIYCLNASCALFPEFSIAENFTAIRKISPASFFLNRKKAYSHTQYYLDFAGLPLDASMPAGRITEAQAHLVQIMKFVSQGAKIIILDRIATLYSAQDFSALLHLIRRLKQVSFIYIGTQPDLMAELSDRILVLRGGYAAGVIHHDLYNGNLLFSMMTKRQPKKMAFSARLHPGRDTVLRINALPVGKSRLSCCVHGGEILGIADYTGSLSKLEQMLFPPRRSAEDILWVDGRGAGSLKKAVSLGLSFVNGASASHSYINSFTLPENLSFQLLGKSPFNVKKRVSEHIYHSCIGSFSDAELKSRGQSFDLKTLLFRCLYSRPSAMIINHITALLDPLQSEELLSIVRRIASEGIGILFISPEISHCYSLCSRILCPTRRMGYVEIDPAAVSYQELLDFICLQHSEKTAALGAYLV</sequence>
<dbReference type="PANTHER" id="PTHR43790:SF8">
    <property type="entry name" value="SUGAR ABC TRANSPORTER ATP-BINDING PROTEIN"/>
    <property type="match status" value="1"/>
</dbReference>
<evidence type="ECO:0000259" key="3">
    <source>
        <dbReference type="PROSITE" id="PS50893"/>
    </source>
</evidence>
<dbReference type="GO" id="GO:0016887">
    <property type="term" value="F:ATP hydrolysis activity"/>
    <property type="evidence" value="ECO:0007669"/>
    <property type="project" value="InterPro"/>
</dbReference>
<keyword evidence="2 4" id="KW-0067">ATP-binding</keyword>
<organism evidence="4">
    <name type="scientific">Christensenella massiliensis</name>
    <dbReference type="NCBI Taxonomy" id="1805714"/>
    <lineage>
        <taxon>Bacteria</taxon>
        <taxon>Bacillati</taxon>
        <taxon>Bacillota</taxon>
        <taxon>Clostridia</taxon>
        <taxon>Christensenellales</taxon>
        <taxon>Christensenellaceae</taxon>
        <taxon>Christensenella</taxon>
    </lineage>
</organism>
<dbReference type="InterPro" id="IPR027417">
    <property type="entry name" value="P-loop_NTPase"/>
</dbReference>
<protein>
    <submittedName>
        <fullName evidence="4">ATP-binding cassette domain-containing protein</fullName>
    </submittedName>
</protein>
<evidence type="ECO:0000256" key="2">
    <source>
        <dbReference type="ARBA" id="ARBA00022840"/>
    </source>
</evidence>
<keyword evidence="1" id="KW-0547">Nucleotide-binding</keyword>
<feature type="domain" description="ABC transporter" evidence="3">
    <location>
        <begin position="6"/>
        <end position="241"/>
    </location>
</feature>
<accession>A0AAU8A6M8</accession>
<dbReference type="GO" id="GO:0005524">
    <property type="term" value="F:ATP binding"/>
    <property type="evidence" value="ECO:0007669"/>
    <property type="project" value="UniProtKB-KW"/>
</dbReference>
<dbReference type="EMBL" id="CP117826">
    <property type="protein sequence ID" value="XCC61486.1"/>
    <property type="molecule type" value="Genomic_DNA"/>
</dbReference>
<evidence type="ECO:0000256" key="1">
    <source>
        <dbReference type="ARBA" id="ARBA00022741"/>
    </source>
</evidence>
<dbReference type="InterPro" id="IPR050107">
    <property type="entry name" value="ABC_carbohydrate_import_ATPase"/>
</dbReference>
<gene>
    <name evidence="4" type="ORF">PUP29_08075</name>
</gene>